<dbReference type="Proteomes" id="UP001285263">
    <property type="component" value="Unassembled WGS sequence"/>
</dbReference>
<dbReference type="SUPFAM" id="SSF109854">
    <property type="entry name" value="DinB/YfiT-like putative metalloenzymes"/>
    <property type="match status" value="1"/>
</dbReference>
<organism evidence="1 2">
    <name type="scientific">Roseateles agri</name>
    <dbReference type="NCBI Taxonomy" id="3098619"/>
    <lineage>
        <taxon>Bacteria</taxon>
        <taxon>Pseudomonadati</taxon>
        <taxon>Pseudomonadota</taxon>
        <taxon>Betaproteobacteria</taxon>
        <taxon>Burkholderiales</taxon>
        <taxon>Sphaerotilaceae</taxon>
        <taxon>Roseateles</taxon>
    </lineage>
</organism>
<dbReference type="Pfam" id="PF09351">
    <property type="entry name" value="DUF1993"/>
    <property type="match status" value="1"/>
</dbReference>
<dbReference type="InterPro" id="IPR018531">
    <property type="entry name" value="DUF1993"/>
</dbReference>
<proteinExistence type="predicted"/>
<reference evidence="1 2" key="1">
    <citation type="submission" date="2023-11" db="EMBL/GenBank/DDBJ databases">
        <title>Paucibacter sp. nov., isolated from fresh soil in Korea.</title>
        <authorList>
            <person name="Le N.T.T."/>
        </authorList>
    </citation>
    <scope>NUCLEOTIDE SEQUENCE [LARGE SCALE GENOMIC DNA]</scope>
    <source>
        <strain evidence="1 2">R3-3</strain>
    </source>
</reference>
<dbReference type="RefSeq" id="WP_320424362.1">
    <property type="nucleotide sequence ID" value="NZ_JAXCLA010000005.1"/>
</dbReference>
<dbReference type="PANTHER" id="PTHR36922">
    <property type="entry name" value="BLL2446 PROTEIN"/>
    <property type="match status" value="1"/>
</dbReference>
<evidence type="ECO:0000313" key="1">
    <source>
        <dbReference type="EMBL" id="MDY0746204.1"/>
    </source>
</evidence>
<sequence length="168" mass="18262">MKVSLFDASVPVFQRYLERLAGLVDAAEAHDEALLQARLAPDMLSFATQVVIAANFTLRACFPLAGRELPPYGEFPATCAGLRQHIAHAAALLASLTREEFERADASRLIESRAGEAVVELAPPAFLLQYALPNFFFHLSTAYAILREQGVALGKAHFDGFHVYGSAT</sequence>
<comment type="caution">
    <text evidence="1">The sequence shown here is derived from an EMBL/GenBank/DDBJ whole genome shotgun (WGS) entry which is preliminary data.</text>
</comment>
<gene>
    <name evidence="1" type="ORF">SNE35_16925</name>
</gene>
<dbReference type="EMBL" id="JAXCLA010000005">
    <property type="protein sequence ID" value="MDY0746204.1"/>
    <property type="molecule type" value="Genomic_DNA"/>
</dbReference>
<dbReference type="Gene3D" id="1.20.120.450">
    <property type="entry name" value="dinb family like domain"/>
    <property type="match status" value="1"/>
</dbReference>
<name>A0ABU5DLQ4_9BURK</name>
<protein>
    <submittedName>
        <fullName evidence="1">DUF1993 domain-containing protein</fullName>
    </submittedName>
</protein>
<keyword evidence="2" id="KW-1185">Reference proteome</keyword>
<evidence type="ECO:0000313" key="2">
    <source>
        <dbReference type="Proteomes" id="UP001285263"/>
    </source>
</evidence>
<dbReference type="PANTHER" id="PTHR36922:SF1">
    <property type="entry name" value="DUF1993 DOMAIN-CONTAINING PROTEIN"/>
    <property type="match status" value="1"/>
</dbReference>
<dbReference type="InterPro" id="IPR034660">
    <property type="entry name" value="DinB/YfiT-like"/>
</dbReference>
<accession>A0ABU5DLQ4</accession>